<dbReference type="GO" id="GO:0004365">
    <property type="term" value="F:glyceraldehyde-3-phosphate dehydrogenase (NAD+) (phosphorylating) activity"/>
    <property type="evidence" value="ECO:0007669"/>
    <property type="project" value="UniProtKB-EC"/>
</dbReference>
<dbReference type="GO" id="GO:0051287">
    <property type="term" value="F:NAD binding"/>
    <property type="evidence" value="ECO:0007669"/>
    <property type="project" value="InterPro"/>
</dbReference>
<name>A6IG53_RAT</name>
<proteinExistence type="inferred from homology"/>
<evidence type="ECO:0000256" key="2">
    <source>
        <dbReference type="ARBA" id="ARBA00007406"/>
    </source>
</evidence>
<evidence type="ECO:0000313" key="11">
    <source>
        <dbReference type="Proteomes" id="UP000234681"/>
    </source>
</evidence>
<organism evidence="10 11">
    <name type="scientific">Rattus norvegicus</name>
    <name type="common">Rat</name>
    <dbReference type="NCBI Taxonomy" id="10116"/>
    <lineage>
        <taxon>Eukaryota</taxon>
        <taxon>Metazoa</taxon>
        <taxon>Chordata</taxon>
        <taxon>Craniata</taxon>
        <taxon>Vertebrata</taxon>
        <taxon>Euteleostomi</taxon>
        <taxon>Mammalia</taxon>
        <taxon>Eutheria</taxon>
        <taxon>Euarchontoglires</taxon>
        <taxon>Glires</taxon>
        <taxon>Rodentia</taxon>
        <taxon>Myomorpha</taxon>
        <taxon>Muroidea</taxon>
        <taxon>Muridae</taxon>
        <taxon>Murinae</taxon>
        <taxon>Rattus</taxon>
    </lineage>
</organism>
<keyword evidence="5" id="KW-0560">Oxidoreductase</keyword>
<dbReference type="FunFam" id="3.40.50.720:FF:001161">
    <property type="entry name" value="Glyceraldehyde-3-phosphate dehydrogenase"/>
    <property type="match status" value="1"/>
</dbReference>
<accession>A6IG53</accession>
<reference evidence="10 11" key="1">
    <citation type="submission" date="2005-09" db="EMBL/GenBank/DDBJ databases">
        <authorList>
            <person name="Mural R.J."/>
            <person name="Li P.W."/>
            <person name="Adams M.D."/>
            <person name="Amanatides P.G."/>
            <person name="Baden-Tillson H."/>
            <person name="Barnstead M."/>
            <person name="Chin S.H."/>
            <person name="Dew I."/>
            <person name="Evans C.A."/>
            <person name="Ferriera S."/>
            <person name="Flanigan M."/>
            <person name="Fosler C."/>
            <person name="Glodek A."/>
            <person name="Gu Z."/>
            <person name="Holt R.A."/>
            <person name="Jennings D."/>
            <person name="Kraft C.L."/>
            <person name="Lu F."/>
            <person name="Nguyen T."/>
            <person name="Nusskern D.R."/>
            <person name="Pfannkoch C.M."/>
            <person name="Sitter C."/>
            <person name="Sutton G.G."/>
            <person name="Venter J.C."/>
            <person name="Wang Z."/>
            <person name="Woodage T."/>
            <person name="Zheng X.H."/>
            <person name="Zhong F."/>
        </authorList>
    </citation>
    <scope>NUCLEOTIDE SEQUENCE [LARGE SCALE GENOMIC DNA]</scope>
    <source>
        <strain>BN</strain>
        <strain evidence="11">Sprague-Dawley</strain>
    </source>
</reference>
<keyword evidence="7" id="KW-0324">Glycolysis</keyword>
<evidence type="ECO:0000259" key="9">
    <source>
        <dbReference type="SMART" id="SM00846"/>
    </source>
</evidence>
<evidence type="ECO:0000313" key="10">
    <source>
        <dbReference type="EMBL" id="EDM16845.1"/>
    </source>
</evidence>
<dbReference type="InterPro" id="IPR036291">
    <property type="entry name" value="NAD(P)-bd_dom_sf"/>
</dbReference>
<dbReference type="GO" id="GO:0006096">
    <property type="term" value="P:glycolytic process"/>
    <property type="evidence" value="ECO:0007669"/>
    <property type="project" value="UniProtKB-KW"/>
</dbReference>
<comment type="pathway">
    <text evidence="1">Carbohydrate degradation; glycolysis; pyruvate from D-glyceraldehyde 3-phosphate: step 1/5.</text>
</comment>
<evidence type="ECO:0000256" key="6">
    <source>
        <dbReference type="ARBA" id="ARBA00023027"/>
    </source>
</evidence>
<dbReference type="PANTHER" id="PTHR10836:SF111">
    <property type="entry name" value="GLYCERALDEHYDE-3-PHOSPHATE DEHYDROGENASE"/>
    <property type="match status" value="1"/>
</dbReference>
<dbReference type="PANTHER" id="PTHR10836">
    <property type="entry name" value="GLYCERALDEHYDE 3-PHOSPHATE DEHYDROGENASE"/>
    <property type="match status" value="1"/>
</dbReference>
<evidence type="ECO:0000256" key="5">
    <source>
        <dbReference type="ARBA" id="ARBA00023002"/>
    </source>
</evidence>
<evidence type="ECO:0000256" key="4">
    <source>
        <dbReference type="ARBA" id="ARBA00022490"/>
    </source>
</evidence>
<dbReference type="EMBL" id="CH473960">
    <property type="protein sequence ID" value="EDM16845.1"/>
    <property type="molecule type" value="Genomic_DNA"/>
</dbReference>
<evidence type="ECO:0000256" key="3">
    <source>
        <dbReference type="ARBA" id="ARBA00013119"/>
    </source>
</evidence>
<dbReference type="InterPro" id="IPR020831">
    <property type="entry name" value="GlycerAld/Erythrose_P_DH"/>
</dbReference>
<dbReference type="SMART" id="SM00846">
    <property type="entry name" value="Gp_dh_N"/>
    <property type="match status" value="1"/>
</dbReference>
<evidence type="ECO:0000256" key="7">
    <source>
        <dbReference type="ARBA" id="ARBA00023152"/>
    </source>
</evidence>
<keyword evidence="6" id="KW-0520">NAD</keyword>
<dbReference type="Gene3D" id="3.40.50.720">
    <property type="entry name" value="NAD(P)-binding Rossmann-like Domain"/>
    <property type="match status" value="1"/>
</dbReference>
<sequence length="134" mass="14809">MGKVRINGFGCIGHLVTKAAITSASGKVEIGAMNDSFVDLNYMVYIFQYDSTHGKFNGTVKAENEKLVINRKTYAIFQERDSTNIKWGDAGVEYVVASIDIFTTMEKARVRLKCGTKKVIISTPSANVPMFVMV</sequence>
<evidence type="ECO:0000256" key="1">
    <source>
        <dbReference type="ARBA" id="ARBA00004869"/>
    </source>
</evidence>
<protein>
    <recommendedName>
        <fullName evidence="3">glyceraldehyde-3-phosphate dehydrogenase (phosphorylating)</fullName>
        <ecNumber evidence="3">1.2.1.12</ecNumber>
    </recommendedName>
</protein>
<gene>
    <name evidence="10" type="ORF">rCG_48972</name>
</gene>
<feature type="domain" description="Glyceraldehyde 3-phosphate dehydrogenase NAD(P) binding" evidence="9">
    <location>
        <begin position="2"/>
        <end position="134"/>
    </location>
</feature>
<dbReference type="EC" id="1.2.1.12" evidence="3"/>
<dbReference type="InterPro" id="IPR020828">
    <property type="entry name" value="GlycerAld_3-P_DH_NAD(P)-bd"/>
</dbReference>
<comment type="similarity">
    <text evidence="2">Belongs to the glyceraldehyde-3-phosphate dehydrogenase family.</text>
</comment>
<dbReference type="Proteomes" id="UP000234681">
    <property type="component" value="Chromosome 7"/>
</dbReference>
<dbReference type="SUPFAM" id="SSF51735">
    <property type="entry name" value="NAD(P)-binding Rossmann-fold domains"/>
    <property type="match status" value="1"/>
</dbReference>
<keyword evidence="4" id="KW-0963">Cytoplasm</keyword>
<dbReference type="AlphaFoldDB" id="A6IG53"/>
<evidence type="ECO:0000256" key="8">
    <source>
        <dbReference type="ARBA" id="ARBA00047698"/>
    </source>
</evidence>
<dbReference type="Pfam" id="PF00044">
    <property type="entry name" value="Gp_dh_N"/>
    <property type="match status" value="1"/>
</dbReference>
<comment type="catalytic activity">
    <reaction evidence="8">
        <text>D-glyceraldehyde 3-phosphate + phosphate + NAD(+) = (2R)-3-phospho-glyceroyl phosphate + NADH + H(+)</text>
        <dbReference type="Rhea" id="RHEA:10300"/>
        <dbReference type="ChEBI" id="CHEBI:15378"/>
        <dbReference type="ChEBI" id="CHEBI:43474"/>
        <dbReference type="ChEBI" id="CHEBI:57540"/>
        <dbReference type="ChEBI" id="CHEBI:57604"/>
        <dbReference type="ChEBI" id="CHEBI:57945"/>
        <dbReference type="ChEBI" id="CHEBI:59776"/>
        <dbReference type="EC" id="1.2.1.12"/>
    </reaction>
</comment>